<evidence type="ECO:0000313" key="2">
    <source>
        <dbReference type="EMBL" id="SOY56709.1"/>
    </source>
</evidence>
<evidence type="ECO:0000256" key="1">
    <source>
        <dbReference type="SAM" id="MobiDB-lite"/>
    </source>
</evidence>
<sequence>MRHPIPAPAEAAIAQKSPNPAPAFSGRKNCPAPAAHDLGLIPARSRSDPGATRRQSQRNLT</sequence>
<proteinExistence type="predicted"/>
<accession>A0A375BWD4</accession>
<dbReference type="AlphaFoldDB" id="A0A375BWD4"/>
<dbReference type="EMBL" id="OFSQ01000027">
    <property type="protein sequence ID" value="SOY56709.1"/>
    <property type="molecule type" value="Genomic_DNA"/>
</dbReference>
<reference evidence="2" key="1">
    <citation type="submission" date="2018-01" db="EMBL/GenBank/DDBJ databases">
        <authorList>
            <person name="Clerissi C."/>
        </authorList>
    </citation>
    <scope>NUCLEOTIDE SEQUENCE</scope>
    <source>
        <strain evidence="2">Cupriavidus sp. LMG 19464</strain>
    </source>
</reference>
<organism evidence="2">
    <name type="scientific">Cupriavidus taiwanensis</name>
    <dbReference type="NCBI Taxonomy" id="164546"/>
    <lineage>
        <taxon>Bacteria</taxon>
        <taxon>Pseudomonadati</taxon>
        <taxon>Pseudomonadota</taxon>
        <taxon>Betaproteobacteria</taxon>
        <taxon>Burkholderiales</taxon>
        <taxon>Burkholderiaceae</taxon>
        <taxon>Cupriavidus</taxon>
    </lineage>
</organism>
<gene>
    <name evidence="2" type="ORF">CBM2587_A80011</name>
</gene>
<protein>
    <submittedName>
        <fullName evidence="2">Uncharacterized protein</fullName>
    </submittedName>
</protein>
<name>A0A375BWD4_9BURK</name>
<dbReference type="Proteomes" id="UP000256780">
    <property type="component" value="Chromosome CBM2587_a"/>
</dbReference>
<feature type="region of interest" description="Disordered" evidence="1">
    <location>
        <begin position="1"/>
        <end position="61"/>
    </location>
</feature>
<comment type="caution">
    <text evidence="2">The sequence shown here is derived from an EMBL/GenBank/DDBJ whole genome shotgun (WGS) entry which is preliminary data.</text>
</comment>